<reference evidence="2 3" key="1">
    <citation type="submission" date="2015-07" db="EMBL/GenBank/DDBJ databases">
        <title>Draft Genome Sequence of Komagataeibacter intermedius Strain AF2, Isolated from Kombucha Tea.</title>
        <authorList>
            <person name="Santos R.A."/>
            <person name="Berretta A.A."/>
            <person name="Barud H.S."/>
            <person name="Ribeiro S.J."/>
            <person name="Gonzalez-Garcia L.N."/>
            <person name="Zucchi T.D."/>
            <person name="Goldman G.H."/>
            <person name="Riano-Pachon D.M."/>
        </authorList>
    </citation>
    <scope>NUCLEOTIDE SEQUENCE [LARGE SCALE GENOMIC DNA]</scope>
    <source>
        <strain evidence="2 3">AF2</strain>
    </source>
</reference>
<evidence type="ECO:0000313" key="2">
    <source>
        <dbReference type="EMBL" id="KPH85237.1"/>
    </source>
</evidence>
<proteinExistence type="predicted"/>
<dbReference type="Proteomes" id="UP000031553">
    <property type="component" value="Unassembled WGS sequence"/>
</dbReference>
<dbReference type="EMBL" id="JUFX02000251">
    <property type="protein sequence ID" value="KPH85237.1"/>
    <property type="molecule type" value="Genomic_DNA"/>
</dbReference>
<evidence type="ECO:0000313" key="3">
    <source>
        <dbReference type="Proteomes" id="UP000031553"/>
    </source>
</evidence>
<comment type="caution">
    <text evidence="2">The sequence shown here is derived from an EMBL/GenBank/DDBJ whole genome shotgun (WGS) entry which is preliminary data.</text>
</comment>
<dbReference type="InterPro" id="IPR041657">
    <property type="entry name" value="HTH_17"/>
</dbReference>
<dbReference type="InterPro" id="IPR009061">
    <property type="entry name" value="DNA-bd_dom_put_sf"/>
</dbReference>
<accession>A0A0N1F984</accession>
<dbReference type="OrthoDB" id="9806994at2"/>
<dbReference type="AlphaFoldDB" id="A0A0N1F984"/>
<organism evidence="2 3">
    <name type="scientific">Komagataeibacter intermedius AF2</name>
    <dbReference type="NCBI Taxonomy" id="1458464"/>
    <lineage>
        <taxon>Bacteria</taxon>
        <taxon>Pseudomonadati</taxon>
        <taxon>Pseudomonadota</taxon>
        <taxon>Alphaproteobacteria</taxon>
        <taxon>Acetobacterales</taxon>
        <taxon>Acetobacteraceae</taxon>
        <taxon>Komagataeibacter</taxon>
    </lineage>
</organism>
<dbReference type="Pfam" id="PF12728">
    <property type="entry name" value="HTH_17"/>
    <property type="match status" value="1"/>
</dbReference>
<sequence>MTLSPPRQDSFLREQLLTTPQAAHKLNISPRTLERYRCRGSGPIFRKMGGRVLYHVDDIRVWVENVACRSTSETAYEVARMLGSRKHGRGP</sequence>
<feature type="domain" description="Helix-turn-helix" evidence="1">
    <location>
        <begin position="16"/>
        <end position="65"/>
    </location>
</feature>
<dbReference type="Gene3D" id="1.10.1660.10">
    <property type="match status" value="1"/>
</dbReference>
<protein>
    <recommendedName>
        <fullName evidence="1">Helix-turn-helix domain-containing protein</fullName>
    </recommendedName>
</protein>
<dbReference type="SUPFAM" id="SSF46955">
    <property type="entry name" value="Putative DNA-binding domain"/>
    <property type="match status" value="1"/>
</dbReference>
<dbReference type="RefSeq" id="WP_048883728.1">
    <property type="nucleotide sequence ID" value="NZ_JUFX02000251.1"/>
</dbReference>
<gene>
    <name evidence="2" type="ORF">GLUCOINTEAF2_0203494</name>
</gene>
<evidence type="ECO:0000259" key="1">
    <source>
        <dbReference type="Pfam" id="PF12728"/>
    </source>
</evidence>
<name>A0A0N1F984_9PROT</name>